<reference evidence="3 4" key="1">
    <citation type="submission" date="2024-09" db="EMBL/GenBank/DDBJ databases">
        <title>Rethinking Asexuality: The Enigmatic Case of Functional Sexual Genes in Lepraria (Stereocaulaceae).</title>
        <authorList>
            <person name="Doellman M."/>
            <person name="Sun Y."/>
            <person name="Barcenas-Pena A."/>
            <person name="Lumbsch H.T."/>
            <person name="Grewe F."/>
        </authorList>
    </citation>
    <scope>NUCLEOTIDE SEQUENCE [LARGE SCALE GENOMIC DNA]</scope>
    <source>
        <strain evidence="3 4">Mercado 3170</strain>
    </source>
</reference>
<dbReference type="Proteomes" id="UP001590950">
    <property type="component" value="Unassembled WGS sequence"/>
</dbReference>
<organism evidence="3 4">
    <name type="scientific">Stereocaulon virgatum</name>
    <dbReference type="NCBI Taxonomy" id="373712"/>
    <lineage>
        <taxon>Eukaryota</taxon>
        <taxon>Fungi</taxon>
        <taxon>Dikarya</taxon>
        <taxon>Ascomycota</taxon>
        <taxon>Pezizomycotina</taxon>
        <taxon>Lecanoromycetes</taxon>
        <taxon>OSLEUM clade</taxon>
        <taxon>Lecanoromycetidae</taxon>
        <taxon>Lecanorales</taxon>
        <taxon>Lecanorineae</taxon>
        <taxon>Stereocaulaceae</taxon>
        <taxon>Stereocaulon</taxon>
    </lineage>
</organism>
<accession>A0ABR4AI24</accession>
<feature type="compositionally biased region" description="Polar residues" evidence="1">
    <location>
        <begin position="336"/>
        <end position="354"/>
    </location>
</feature>
<name>A0ABR4AI24_9LECA</name>
<evidence type="ECO:0000256" key="2">
    <source>
        <dbReference type="SAM" id="SignalP"/>
    </source>
</evidence>
<evidence type="ECO:0000256" key="1">
    <source>
        <dbReference type="SAM" id="MobiDB-lite"/>
    </source>
</evidence>
<feature type="chain" id="PRO_5046933002" description="Fungal N-terminal domain-containing protein" evidence="2">
    <location>
        <begin position="24"/>
        <end position="354"/>
    </location>
</feature>
<feature type="region of interest" description="Disordered" evidence="1">
    <location>
        <begin position="325"/>
        <end position="354"/>
    </location>
</feature>
<dbReference type="EMBL" id="JBEFKJ010000008">
    <property type="protein sequence ID" value="KAL2044748.1"/>
    <property type="molecule type" value="Genomic_DNA"/>
</dbReference>
<gene>
    <name evidence="3" type="ORF">N7G274_002523</name>
</gene>
<protein>
    <recommendedName>
        <fullName evidence="5">Fungal N-terminal domain-containing protein</fullName>
    </recommendedName>
</protein>
<keyword evidence="4" id="KW-1185">Reference proteome</keyword>
<evidence type="ECO:0008006" key="5">
    <source>
        <dbReference type="Google" id="ProtNLM"/>
    </source>
</evidence>
<feature type="signal peptide" evidence="2">
    <location>
        <begin position="1"/>
        <end position="23"/>
    </location>
</feature>
<sequence length="354" mass="39112">MAMAGVGEVSAIVNLIAIAATLSQAIIDVSCRYKHAGKQIESFGREVGLFGQILDQFRKLPAEAKQIDTSVKVLIDEIVTECSVMLSQLDAFNKGLHGNSKPPEPQNISRRGKAKWLFEKTELEYLRARVDSMKINILLMMALQSSHDRKSSGVEDTLRDHAESITKLSLQSDVCAKRLQTLENEGAHVEEDTRDNISTSMSMATVDTAASARSNSTLESIYRAYGWKPHQTEPSAVTNHKYDTKTSADPGFDLEYLESCSRRNPYSDALIQDLGRKNWDQHSQFGGTGIRWWSDITGSDTPKAAALALDLESGDDMLQKLGRLENGSADQPPWNPLNSRRNSTTTIPALSHSQ</sequence>
<evidence type="ECO:0000313" key="3">
    <source>
        <dbReference type="EMBL" id="KAL2044748.1"/>
    </source>
</evidence>
<evidence type="ECO:0000313" key="4">
    <source>
        <dbReference type="Proteomes" id="UP001590950"/>
    </source>
</evidence>
<proteinExistence type="predicted"/>
<comment type="caution">
    <text evidence="3">The sequence shown here is derived from an EMBL/GenBank/DDBJ whole genome shotgun (WGS) entry which is preliminary data.</text>
</comment>
<keyword evidence="2" id="KW-0732">Signal</keyword>